<name>A0ABU9UDC7_9SPIR</name>
<feature type="compositionally biased region" description="Basic and acidic residues" evidence="1">
    <location>
        <begin position="1"/>
        <end position="15"/>
    </location>
</feature>
<feature type="region of interest" description="Disordered" evidence="1">
    <location>
        <begin position="1"/>
        <end position="21"/>
    </location>
</feature>
<dbReference type="Proteomes" id="UP001466331">
    <property type="component" value="Unassembled WGS sequence"/>
</dbReference>
<proteinExistence type="predicted"/>
<evidence type="ECO:0000256" key="1">
    <source>
        <dbReference type="SAM" id="MobiDB-lite"/>
    </source>
</evidence>
<reference evidence="2 3" key="1">
    <citation type="submission" date="2024-03" db="EMBL/GenBank/DDBJ databases">
        <title>Ignisphaera cupida sp. nov., a hyperthermophilic hydrolytic archaeon from a hot spring of Kamchatka, and proposal of Ignisphaeraceae fam. nov.</title>
        <authorList>
            <person name="Podosokorskaya O.A."/>
            <person name="Elcheninov A.G."/>
            <person name="Maltseva A.I."/>
            <person name="Zayulina K.S."/>
            <person name="Novikov A."/>
            <person name="Merkel A.Y."/>
        </authorList>
    </citation>
    <scope>NUCLEOTIDE SEQUENCE [LARGE SCALE GENOMIC DNA]</scope>
    <source>
        <strain evidence="2 3">38H-sp</strain>
    </source>
</reference>
<organism evidence="2 3">
    <name type="scientific">Rarispira pelagica</name>
    <dbReference type="NCBI Taxonomy" id="3141764"/>
    <lineage>
        <taxon>Bacteria</taxon>
        <taxon>Pseudomonadati</taxon>
        <taxon>Spirochaetota</taxon>
        <taxon>Spirochaetia</taxon>
        <taxon>Winmispirales</taxon>
        <taxon>Winmispiraceae</taxon>
        <taxon>Rarispira</taxon>
    </lineage>
</organism>
<comment type="caution">
    <text evidence="2">The sequence shown here is derived from an EMBL/GenBank/DDBJ whole genome shotgun (WGS) entry which is preliminary data.</text>
</comment>
<gene>
    <name evidence="2" type="ORF">WKV44_06320</name>
</gene>
<sequence>MKIKQKHTERADRRRSALPPGGSTVCFSAYLPKAGFAAGVLLFIQNNLRQARSISFMLLFKAFYIRIQLTL</sequence>
<dbReference type="RefSeq" id="WP_420069598.1">
    <property type="nucleotide sequence ID" value="NZ_JBCHKQ010000002.1"/>
</dbReference>
<accession>A0ABU9UDC7</accession>
<dbReference type="EMBL" id="JBCHKQ010000002">
    <property type="protein sequence ID" value="MEM5948152.1"/>
    <property type="molecule type" value="Genomic_DNA"/>
</dbReference>
<evidence type="ECO:0000313" key="3">
    <source>
        <dbReference type="Proteomes" id="UP001466331"/>
    </source>
</evidence>
<protein>
    <submittedName>
        <fullName evidence="2">Uncharacterized protein</fullName>
    </submittedName>
</protein>
<keyword evidence="3" id="KW-1185">Reference proteome</keyword>
<evidence type="ECO:0000313" key="2">
    <source>
        <dbReference type="EMBL" id="MEM5948152.1"/>
    </source>
</evidence>